<dbReference type="EMBL" id="CM056742">
    <property type="protein sequence ID" value="KAJ8677141.1"/>
    <property type="molecule type" value="Genomic_DNA"/>
</dbReference>
<reference evidence="1" key="1">
    <citation type="submission" date="2023-04" db="EMBL/GenBank/DDBJ databases">
        <title>A chromosome-level genome assembly of the parasitoid wasp Eretmocerus hayati.</title>
        <authorList>
            <person name="Zhong Y."/>
            <person name="Liu S."/>
            <person name="Liu Y."/>
        </authorList>
    </citation>
    <scope>NUCLEOTIDE SEQUENCE</scope>
    <source>
        <strain evidence="1">ZJU_SS_LIU_2023</strain>
    </source>
</reference>
<evidence type="ECO:0000313" key="2">
    <source>
        <dbReference type="Proteomes" id="UP001239111"/>
    </source>
</evidence>
<comment type="caution">
    <text evidence="1">The sequence shown here is derived from an EMBL/GenBank/DDBJ whole genome shotgun (WGS) entry which is preliminary data.</text>
</comment>
<protein>
    <submittedName>
        <fullName evidence="1">Uncharacterized protein</fullName>
    </submittedName>
</protein>
<accession>A0ACC2P2W2</accession>
<gene>
    <name evidence="1" type="ORF">QAD02_012928</name>
</gene>
<proteinExistence type="predicted"/>
<sequence>MVKRRVTDHGDYFKASKCRKEKELQDSPSESDECDASCAESSSDDDSDDDTLSETTGASESRTSSGTGKGSTPRDSEQKEDQYHRETARSPISDHDFVYHDCEEDYHDCEGDVEDAVDGVCGGTDSSSEGESSSDGDVSSSSDSGGSSNDFEDEDDRGFKGADEPLYPGAPLTTTGSIIAIFTVALRHKVTGVLPSAILSLTSLHCIRPHNCVRTLYMFKKFFAKLKTPLTRHYYCGICYSKLSRFDEECHGCELDYFLAISITEQLAKLYKRKGFGESLDRNFRGNRRYTEDVKDGSVYTSLPKDF</sequence>
<evidence type="ECO:0000313" key="1">
    <source>
        <dbReference type="EMBL" id="KAJ8677141.1"/>
    </source>
</evidence>
<keyword evidence="2" id="KW-1185">Reference proteome</keyword>
<dbReference type="Proteomes" id="UP001239111">
    <property type="component" value="Chromosome 2"/>
</dbReference>
<organism evidence="1 2">
    <name type="scientific">Eretmocerus hayati</name>
    <dbReference type="NCBI Taxonomy" id="131215"/>
    <lineage>
        <taxon>Eukaryota</taxon>
        <taxon>Metazoa</taxon>
        <taxon>Ecdysozoa</taxon>
        <taxon>Arthropoda</taxon>
        <taxon>Hexapoda</taxon>
        <taxon>Insecta</taxon>
        <taxon>Pterygota</taxon>
        <taxon>Neoptera</taxon>
        <taxon>Endopterygota</taxon>
        <taxon>Hymenoptera</taxon>
        <taxon>Apocrita</taxon>
        <taxon>Proctotrupomorpha</taxon>
        <taxon>Chalcidoidea</taxon>
        <taxon>Aphelinidae</taxon>
        <taxon>Aphelininae</taxon>
        <taxon>Eretmocerus</taxon>
    </lineage>
</organism>
<name>A0ACC2P2W2_9HYME</name>